<comment type="caution">
    <text evidence="2">The sequence shown here is derived from an EMBL/GenBank/DDBJ whole genome shotgun (WGS) entry which is preliminary data.</text>
</comment>
<evidence type="ECO:0000256" key="1">
    <source>
        <dbReference type="SAM" id="MobiDB-lite"/>
    </source>
</evidence>
<organism evidence="2 3">
    <name type="scientific">Oleoguttula mirabilis</name>
    <dbReference type="NCBI Taxonomy" id="1507867"/>
    <lineage>
        <taxon>Eukaryota</taxon>
        <taxon>Fungi</taxon>
        <taxon>Dikarya</taxon>
        <taxon>Ascomycota</taxon>
        <taxon>Pezizomycotina</taxon>
        <taxon>Dothideomycetes</taxon>
        <taxon>Dothideomycetidae</taxon>
        <taxon>Mycosphaerellales</taxon>
        <taxon>Teratosphaeriaceae</taxon>
        <taxon>Oleoguttula</taxon>
    </lineage>
</organism>
<feature type="region of interest" description="Disordered" evidence="1">
    <location>
        <begin position="1"/>
        <end position="21"/>
    </location>
</feature>
<protein>
    <recommendedName>
        <fullName evidence="4">Fork-head domain-containing protein</fullName>
    </recommendedName>
</protein>
<gene>
    <name evidence="2" type="ORF">LTR36_007339</name>
</gene>
<dbReference type="Proteomes" id="UP001324427">
    <property type="component" value="Unassembled WGS sequence"/>
</dbReference>
<evidence type="ECO:0000313" key="2">
    <source>
        <dbReference type="EMBL" id="KAK4541807.1"/>
    </source>
</evidence>
<dbReference type="AlphaFoldDB" id="A0AAV9J9M7"/>
<reference evidence="2 3" key="1">
    <citation type="submission" date="2021-11" db="EMBL/GenBank/DDBJ databases">
        <title>Black yeast isolated from Biological Soil Crust.</title>
        <authorList>
            <person name="Kurbessoian T."/>
        </authorList>
    </citation>
    <scope>NUCLEOTIDE SEQUENCE [LARGE SCALE GENOMIC DNA]</scope>
    <source>
        <strain evidence="2 3">CCFEE 5522</strain>
    </source>
</reference>
<name>A0AAV9J9M7_9PEZI</name>
<proteinExistence type="predicted"/>
<accession>A0AAV9J9M7</accession>
<evidence type="ECO:0000313" key="3">
    <source>
        <dbReference type="Proteomes" id="UP001324427"/>
    </source>
</evidence>
<sequence length="395" mass="44068">MSEARLYCGSGAESSPASRSRSVGGAAAFTRLRVIAQPPTSSRALGIKRLATQSKIFNILCSSVSPSTDKQATTYRFVLSSPSRIQIISKRLLAMSDSPETPWSCRDNAIKNPFDPRYVTKPTFPSPDWLKLQEDELAAQANPEWAPHQDFKEALFDAQLHNPPFHSDPNDPAPYYAYNNAVYANFPVPPPSQHLIAPDATVTQRLINGTSTRYGELVKGRPAPNARPPHGIDISMQEICTFFPLRAIRNGFKREQLARMQCAAVNNTDYNKRKTTWDRIQQHFSQGGKLHCGTPDATWNSEAKYPNGKNAGMEWGDMLLADIASSVPRGNFPRGDDRLLLTACLEYAVDHPELALDTTHWDWIIQNRLQGFEVPPAPRGRNVNRDTVAHERLFA</sequence>
<keyword evidence="3" id="KW-1185">Reference proteome</keyword>
<feature type="compositionally biased region" description="Low complexity" evidence="1">
    <location>
        <begin position="9"/>
        <end position="21"/>
    </location>
</feature>
<evidence type="ECO:0008006" key="4">
    <source>
        <dbReference type="Google" id="ProtNLM"/>
    </source>
</evidence>
<dbReference type="EMBL" id="JAVFHQ010000048">
    <property type="protein sequence ID" value="KAK4541807.1"/>
    <property type="molecule type" value="Genomic_DNA"/>
</dbReference>